<evidence type="ECO:0000256" key="1">
    <source>
        <dbReference type="ARBA" id="ARBA00022603"/>
    </source>
</evidence>
<protein>
    <submittedName>
        <fullName evidence="3">Methyltransferase</fullName>
    </submittedName>
</protein>
<evidence type="ECO:0000256" key="2">
    <source>
        <dbReference type="ARBA" id="ARBA00022679"/>
    </source>
</evidence>
<dbReference type="Gene3D" id="3.40.50.150">
    <property type="entry name" value="Vaccinia Virus protein VP39"/>
    <property type="match status" value="1"/>
</dbReference>
<dbReference type="EMBL" id="BMID01000001">
    <property type="protein sequence ID" value="GGA03422.1"/>
    <property type="molecule type" value="Genomic_DNA"/>
</dbReference>
<comment type="caution">
    <text evidence="3">The sequence shown here is derived from an EMBL/GenBank/DDBJ whole genome shotgun (WGS) entry which is preliminary data.</text>
</comment>
<proteinExistence type="predicted"/>
<evidence type="ECO:0000313" key="4">
    <source>
        <dbReference type="Proteomes" id="UP000603317"/>
    </source>
</evidence>
<dbReference type="Pfam" id="PF13489">
    <property type="entry name" value="Methyltransf_23"/>
    <property type="match status" value="1"/>
</dbReference>
<dbReference type="SUPFAM" id="SSF53335">
    <property type="entry name" value="S-adenosyl-L-methionine-dependent methyltransferases"/>
    <property type="match status" value="1"/>
</dbReference>
<accession>A0ABQ1F8Z0</accession>
<dbReference type="RefSeq" id="WP_188641690.1">
    <property type="nucleotide sequence ID" value="NZ_BMID01000001.1"/>
</dbReference>
<name>A0ABQ1F8Z0_9SPHN</name>
<dbReference type="GO" id="GO:0032259">
    <property type="term" value="P:methylation"/>
    <property type="evidence" value="ECO:0007669"/>
    <property type="project" value="UniProtKB-KW"/>
</dbReference>
<dbReference type="GO" id="GO:0008168">
    <property type="term" value="F:methyltransferase activity"/>
    <property type="evidence" value="ECO:0007669"/>
    <property type="project" value="UniProtKB-KW"/>
</dbReference>
<dbReference type="PANTHER" id="PTHR13090">
    <property type="entry name" value="ARGININE-HYDROXYLASE NDUFAF5, MITOCHONDRIAL"/>
    <property type="match status" value="1"/>
</dbReference>
<dbReference type="PANTHER" id="PTHR13090:SF1">
    <property type="entry name" value="ARGININE-HYDROXYLASE NDUFAF5, MITOCHONDRIAL"/>
    <property type="match status" value="1"/>
</dbReference>
<reference evidence="4" key="1">
    <citation type="journal article" date="2019" name="Int. J. Syst. Evol. Microbiol.">
        <title>The Global Catalogue of Microorganisms (GCM) 10K type strain sequencing project: providing services to taxonomists for standard genome sequencing and annotation.</title>
        <authorList>
            <consortium name="The Broad Institute Genomics Platform"/>
            <consortium name="The Broad Institute Genome Sequencing Center for Infectious Disease"/>
            <person name="Wu L."/>
            <person name="Ma J."/>
        </authorList>
    </citation>
    <scope>NUCLEOTIDE SEQUENCE [LARGE SCALE GENOMIC DNA]</scope>
    <source>
        <strain evidence="4">CGMCC 1.15297</strain>
    </source>
</reference>
<keyword evidence="4" id="KW-1185">Reference proteome</keyword>
<keyword evidence="1 3" id="KW-0489">Methyltransferase</keyword>
<dbReference type="InterPro" id="IPR050602">
    <property type="entry name" value="Malonyl-ACP_OMT"/>
</dbReference>
<sequence>MATPQVPQIFSPHRRHLARRRADPGEVSYVLDDMVDDVVERLGFIRFEPARPLIVGDRTGRFAATYPGAEAADPTDGFADEQPFAEGAYDFIACLGTLDTVNDLPGALVHLRNALEPGALMIASFVGGGSLRQLRDIMAAADGERTAPRIHPQVDVRAGAELLQRTGFADPVVDSHPLSVRYSSLARLVGDLRAQGLSNVLVDRGPPLGKAALKRARDRFDELSDSEGKLLESFEIITLSGRRPKPRF</sequence>
<organism evidence="3 4">
    <name type="scientific">Blastomonas marina</name>
    <dbReference type="NCBI Taxonomy" id="1867408"/>
    <lineage>
        <taxon>Bacteria</taxon>
        <taxon>Pseudomonadati</taxon>
        <taxon>Pseudomonadota</taxon>
        <taxon>Alphaproteobacteria</taxon>
        <taxon>Sphingomonadales</taxon>
        <taxon>Sphingomonadaceae</taxon>
        <taxon>Blastomonas</taxon>
    </lineage>
</organism>
<dbReference type="Proteomes" id="UP000603317">
    <property type="component" value="Unassembled WGS sequence"/>
</dbReference>
<dbReference type="InterPro" id="IPR029063">
    <property type="entry name" value="SAM-dependent_MTases_sf"/>
</dbReference>
<keyword evidence="2" id="KW-0808">Transferase</keyword>
<gene>
    <name evidence="3" type="ORF">GCM10010923_10370</name>
</gene>
<evidence type="ECO:0000313" key="3">
    <source>
        <dbReference type="EMBL" id="GGA03422.1"/>
    </source>
</evidence>